<evidence type="ECO:0000313" key="1">
    <source>
        <dbReference type="EMBL" id="KXT16909.1"/>
    </source>
</evidence>
<organism evidence="1 2">
    <name type="scientific">Pseudocercospora musae</name>
    <dbReference type="NCBI Taxonomy" id="113226"/>
    <lineage>
        <taxon>Eukaryota</taxon>
        <taxon>Fungi</taxon>
        <taxon>Dikarya</taxon>
        <taxon>Ascomycota</taxon>
        <taxon>Pezizomycotina</taxon>
        <taxon>Dothideomycetes</taxon>
        <taxon>Dothideomycetidae</taxon>
        <taxon>Mycosphaerellales</taxon>
        <taxon>Mycosphaerellaceae</taxon>
        <taxon>Pseudocercospora</taxon>
    </lineage>
</organism>
<protein>
    <submittedName>
        <fullName evidence="1">Uncharacterized protein</fullName>
    </submittedName>
</protein>
<dbReference type="OrthoDB" id="10405710at2759"/>
<keyword evidence="2" id="KW-1185">Reference proteome</keyword>
<dbReference type="EMBL" id="LFZO01000028">
    <property type="protein sequence ID" value="KXT16914.1"/>
    <property type="molecule type" value="Genomic_DNA"/>
</dbReference>
<gene>
    <name evidence="1" type="ORF">AC579_4752</name>
</gene>
<dbReference type="AlphaFoldDB" id="A0A139IQA0"/>
<reference evidence="1 2" key="1">
    <citation type="submission" date="2015-07" db="EMBL/GenBank/DDBJ databases">
        <title>Comparative genomics of the Sigatoka disease complex on banana suggests a link between parallel evolutionary changes in Pseudocercospora fijiensis and Pseudocercospora eumusae and increased virulence on the banana host.</title>
        <authorList>
            <person name="Chang T.-C."/>
            <person name="Salvucci A."/>
            <person name="Crous P.W."/>
            <person name="Stergiopoulos I."/>
        </authorList>
    </citation>
    <scope>NUCLEOTIDE SEQUENCE [LARGE SCALE GENOMIC DNA]</scope>
    <source>
        <strain evidence="1 2">CBS 116634</strain>
    </source>
</reference>
<dbReference type="EMBL" id="LFZO01000028">
    <property type="protein sequence ID" value="KXT16910.1"/>
    <property type="molecule type" value="Genomic_DNA"/>
</dbReference>
<dbReference type="EMBL" id="LFZO01000028">
    <property type="protein sequence ID" value="KXT16911.1"/>
    <property type="molecule type" value="Genomic_DNA"/>
</dbReference>
<name>A0A139IQA0_9PEZI</name>
<comment type="caution">
    <text evidence="1">The sequence shown here is derived from an EMBL/GenBank/DDBJ whole genome shotgun (WGS) entry which is preliminary data.</text>
</comment>
<dbReference type="EMBL" id="LFZO01000028">
    <property type="protein sequence ID" value="KXT16909.1"/>
    <property type="molecule type" value="Genomic_DNA"/>
</dbReference>
<accession>A0A139IQA0</accession>
<sequence length="95" mass="10459">MDLPSGALVMPDSSSRRSVYSLKGMTAATGVAGCRKYVQQTGSSESECTQDSTHFTEYTHFNQLMVAPRVGQVMHREATFSLLHDYDDINDGYSS</sequence>
<proteinExistence type="predicted"/>
<dbReference type="Proteomes" id="UP000073492">
    <property type="component" value="Unassembled WGS sequence"/>
</dbReference>
<evidence type="ECO:0000313" key="2">
    <source>
        <dbReference type="Proteomes" id="UP000073492"/>
    </source>
</evidence>